<keyword evidence="2" id="KW-1185">Reference proteome</keyword>
<accession>A0A3P8GF33</accession>
<accession>A0A183GIN2</accession>
<dbReference type="OrthoDB" id="5898263at2759"/>
<dbReference type="EMBL" id="UZAH01034047">
    <property type="protein sequence ID" value="VDP32963.1"/>
    <property type="molecule type" value="Genomic_DNA"/>
</dbReference>
<proteinExistence type="predicted"/>
<dbReference type="WBParaSite" id="HPBE_0002250101-mRNA-1">
    <property type="protein sequence ID" value="HPBE_0002250101-mRNA-1"/>
    <property type="gene ID" value="HPBE_0002250101"/>
</dbReference>
<reference evidence="3" key="2">
    <citation type="submission" date="2019-09" db="UniProtKB">
        <authorList>
            <consortium name="WormBaseParasite"/>
        </authorList>
    </citation>
    <scope>IDENTIFICATION</scope>
</reference>
<evidence type="ECO:0000313" key="2">
    <source>
        <dbReference type="Proteomes" id="UP000050761"/>
    </source>
</evidence>
<dbReference type="AlphaFoldDB" id="A0A183GIN2"/>
<reference evidence="1 2" key="1">
    <citation type="submission" date="2018-11" db="EMBL/GenBank/DDBJ databases">
        <authorList>
            <consortium name="Pathogen Informatics"/>
        </authorList>
    </citation>
    <scope>NUCLEOTIDE SEQUENCE [LARGE SCALE GENOMIC DNA]</scope>
</reference>
<name>A0A183GIN2_HELPZ</name>
<gene>
    <name evidence="1" type="ORF">HPBE_LOCUS22500</name>
</gene>
<dbReference type="Proteomes" id="UP000050761">
    <property type="component" value="Unassembled WGS sequence"/>
</dbReference>
<evidence type="ECO:0000313" key="1">
    <source>
        <dbReference type="EMBL" id="VDP32963.1"/>
    </source>
</evidence>
<sequence length="79" mass="9338">MRFADTRLETSVTDWIPRDVKRTSDHHSTRWSDIFAKALNDRMTLFVSLEREDPLEHIGTRQGRVETLLVPTRATWRLT</sequence>
<evidence type="ECO:0000313" key="3">
    <source>
        <dbReference type="WBParaSite" id="HPBE_0002250101-mRNA-1"/>
    </source>
</evidence>
<protein>
    <submittedName>
        <fullName evidence="3">AraC family transcriptional regulator</fullName>
    </submittedName>
</protein>
<organism evidence="2 3">
    <name type="scientific">Heligmosomoides polygyrus</name>
    <name type="common">Parasitic roundworm</name>
    <dbReference type="NCBI Taxonomy" id="6339"/>
    <lineage>
        <taxon>Eukaryota</taxon>
        <taxon>Metazoa</taxon>
        <taxon>Ecdysozoa</taxon>
        <taxon>Nematoda</taxon>
        <taxon>Chromadorea</taxon>
        <taxon>Rhabditida</taxon>
        <taxon>Rhabditina</taxon>
        <taxon>Rhabditomorpha</taxon>
        <taxon>Strongyloidea</taxon>
        <taxon>Heligmosomidae</taxon>
        <taxon>Heligmosomoides</taxon>
    </lineage>
</organism>